<organism evidence="2 3">
    <name type="scientific">Solibaculum intestinale</name>
    <dbReference type="NCBI Taxonomy" id="3133165"/>
    <lineage>
        <taxon>Bacteria</taxon>
        <taxon>Bacillati</taxon>
        <taxon>Bacillota</taxon>
        <taxon>Clostridia</taxon>
        <taxon>Eubacteriales</taxon>
        <taxon>Oscillospiraceae</taxon>
        <taxon>Solibaculum</taxon>
    </lineage>
</organism>
<gene>
    <name evidence="2" type="ORF">WMO26_00500</name>
</gene>
<proteinExistence type="predicted"/>
<name>A0ABV1DW82_9FIRM</name>
<evidence type="ECO:0000313" key="2">
    <source>
        <dbReference type="EMBL" id="MEQ2439302.1"/>
    </source>
</evidence>
<dbReference type="InterPro" id="IPR009081">
    <property type="entry name" value="PP-bd_ACP"/>
</dbReference>
<dbReference type="SUPFAM" id="SSF47336">
    <property type="entry name" value="ACP-like"/>
    <property type="match status" value="1"/>
</dbReference>
<dbReference type="EMBL" id="JBBMFD010000001">
    <property type="protein sequence ID" value="MEQ2439302.1"/>
    <property type="molecule type" value="Genomic_DNA"/>
</dbReference>
<evidence type="ECO:0000259" key="1">
    <source>
        <dbReference type="PROSITE" id="PS50075"/>
    </source>
</evidence>
<protein>
    <submittedName>
        <fullName evidence="2">Acyl carrier protein</fullName>
    </submittedName>
</protein>
<sequence length="87" mass="10093">MSPVDKKLKNLIMESSYMNLTEEDIRDSSDLIADFGFDSVSIMKFVVDIENTFEIQMEDDELVFHIIAHYGNLKKCIEQKLATKESR</sequence>
<evidence type="ECO:0000313" key="3">
    <source>
        <dbReference type="Proteomes" id="UP001489509"/>
    </source>
</evidence>
<dbReference type="Proteomes" id="UP001489509">
    <property type="component" value="Unassembled WGS sequence"/>
</dbReference>
<dbReference type="RefSeq" id="WP_349217579.1">
    <property type="nucleotide sequence ID" value="NZ_JBBMFD010000001.1"/>
</dbReference>
<feature type="domain" description="Carrier" evidence="1">
    <location>
        <begin position="2"/>
        <end position="81"/>
    </location>
</feature>
<comment type="caution">
    <text evidence="2">The sequence shown here is derived from an EMBL/GenBank/DDBJ whole genome shotgun (WGS) entry which is preliminary data.</text>
</comment>
<accession>A0ABV1DW82</accession>
<dbReference type="Gene3D" id="1.10.1200.10">
    <property type="entry name" value="ACP-like"/>
    <property type="match status" value="1"/>
</dbReference>
<dbReference type="InterPro" id="IPR036736">
    <property type="entry name" value="ACP-like_sf"/>
</dbReference>
<keyword evidence="3" id="KW-1185">Reference proteome</keyword>
<dbReference type="Pfam" id="PF00550">
    <property type="entry name" value="PP-binding"/>
    <property type="match status" value="1"/>
</dbReference>
<reference evidence="2 3" key="1">
    <citation type="submission" date="2024-03" db="EMBL/GenBank/DDBJ databases">
        <title>Human intestinal bacterial collection.</title>
        <authorList>
            <person name="Pauvert C."/>
            <person name="Hitch T.C.A."/>
            <person name="Clavel T."/>
        </authorList>
    </citation>
    <scope>NUCLEOTIDE SEQUENCE [LARGE SCALE GENOMIC DNA]</scope>
    <source>
        <strain evidence="2 3">CLA-JM-H44</strain>
    </source>
</reference>
<dbReference type="PROSITE" id="PS50075">
    <property type="entry name" value="CARRIER"/>
    <property type="match status" value="1"/>
</dbReference>